<feature type="binding site" evidence="1">
    <location>
        <position position="47"/>
    </location>
    <ligand>
        <name>[4Fe-4S] cluster</name>
        <dbReference type="ChEBI" id="CHEBI:49883"/>
    </ligand>
</feature>
<dbReference type="NCBIfam" id="NF011991">
    <property type="entry name" value="PRK15447.1"/>
    <property type="match status" value="1"/>
</dbReference>
<evidence type="ECO:0000313" key="2">
    <source>
        <dbReference type="EMBL" id="PSC04200.1"/>
    </source>
</evidence>
<gene>
    <name evidence="1" type="primary">ubiV</name>
    <name evidence="2" type="ORF">SLNSH_15200</name>
</gene>
<reference evidence="3" key="1">
    <citation type="submission" date="2018-03" db="EMBL/GenBank/DDBJ databases">
        <authorList>
            <person name="Sun L."/>
            <person name="Liu H."/>
            <person name="Chen W."/>
            <person name="Huang K."/>
            <person name="Liu W."/>
            <person name="Gao X."/>
        </authorList>
    </citation>
    <scope>NUCLEOTIDE SEQUENCE [LARGE SCALE GENOMIC DNA]</scope>
    <source>
        <strain evidence="3">SH9</strain>
    </source>
</reference>
<comment type="similarity">
    <text evidence="1">Belongs to the peptidase U32 family. UbiV subfamily.</text>
</comment>
<dbReference type="PANTHER" id="PTHR30217">
    <property type="entry name" value="PEPTIDASE U32 FAMILY"/>
    <property type="match status" value="1"/>
</dbReference>
<feature type="binding site" evidence="1">
    <location>
        <position position="193"/>
    </location>
    <ligand>
        <name>[4Fe-4S] cluster</name>
        <dbReference type="ChEBI" id="CHEBI:49883"/>
    </ligand>
</feature>
<sequence length="312" mass="33441">MTSNCEKPVLALGPMLFHWQGADWRDFYFRLADEAPVDEVYLGETVCSKRQPFIEPHIAEVAERLQGSGKRVILSSLTLVTLERERRSVRELAAQDDLLVEANDLSALQALAGRPHAVGPMINVYNGPTAALLARQGATVICLPPELPASSIAQIARSAPGPAYEVLAFGRVPLAISARCAHARAKGLAKDNCQFVCSQDPDGLAVSTLKGQPFLAMNGVQTVSFTCQALLGELSTLAAGGVSRFRLSPQRCDMAAVARLYRDVLDGALDPAEASDRLRALAPDLPLSNGFLHGAPGAQWIADGRRRLAAHE</sequence>
<dbReference type="InterPro" id="IPR051454">
    <property type="entry name" value="RNA/ubiquinone_mod_enzymes"/>
</dbReference>
<dbReference type="GO" id="GO:0046872">
    <property type="term" value="F:metal ion binding"/>
    <property type="evidence" value="ECO:0007669"/>
    <property type="project" value="UniProtKB-KW"/>
</dbReference>
<comment type="function">
    <text evidence="1">Required for O(2)-independent ubiquinone (coenzyme Q) biosynthesis. Together with UbiU, is essential for the C6-hydroxylation reaction in the oxygen-independent ubiquinone biosynthesis pathway.</text>
</comment>
<organism evidence="2 3">
    <name type="scientific">Alsobacter soli</name>
    <dbReference type="NCBI Taxonomy" id="2109933"/>
    <lineage>
        <taxon>Bacteria</taxon>
        <taxon>Pseudomonadati</taxon>
        <taxon>Pseudomonadota</taxon>
        <taxon>Alphaproteobacteria</taxon>
        <taxon>Hyphomicrobiales</taxon>
        <taxon>Alsobacteraceae</taxon>
        <taxon>Alsobacter</taxon>
    </lineage>
</organism>
<name>A0A2T1HRC4_9HYPH</name>
<dbReference type="OrthoDB" id="8523349at2"/>
<proteinExistence type="inferred from homology"/>
<feature type="binding site" evidence="1">
    <location>
        <position position="180"/>
    </location>
    <ligand>
        <name>[4Fe-4S] cluster</name>
        <dbReference type="ChEBI" id="CHEBI:49883"/>
    </ligand>
</feature>
<comment type="caution">
    <text evidence="2">The sequence shown here is derived from an EMBL/GenBank/DDBJ whole genome shotgun (WGS) entry which is preliminary data.</text>
</comment>
<dbReference type="PANTHER" id="PTHR30217:SF11">
    <property type="entry name" value="UBIQUINONE BIOSYNTHESIS PROTEIN UBIV"/>
    <property type="match status" value="1"/>
</dbReference>
<comment type="cofactor">
    <cofactor evidence="1">
        <name>[4Fe-4S] cluster</name>
        <dbReference type="ChEBI" id="CHEBI:49883"/>
    </cofactor>
</comment>
<dbReference type="UniPathway" id="UPA00232"/>
<dbReference type="EMBL" id="PVZS01000016">
    <property type="protein sequence ID" value="PSC04200.1"/>
    <property type="molecule type" value="Genomic_DNA"/>
</dbReference>
<protein>
    <recommendedName>
        <fullName evidence="1">Ubiquinone biosynthesis protein UbiV</fullName>
    </recommendedName>
</protein>
<evidence type="ECO:0000313" key="3">
    <source>
        <dbReference type="Proteomes" id="UP000239772"/>
    </source>
</evidence>
<dbReference type="GO" id="GO:0006744">
    <property type="term" value="P:ubiquinone biosynthetic process"/>
    <property type="evidence" value="ECO:0007669"/>
    <property type="project" value="UniProtKB-UniRule"/>
</dbReference>
<keyword evidence="1" id="KW-0411">Iron-sulfur</keyword>
<dbReference type="HAMAP" id="MF_02233">
    <property type="entry name" value="UbiV"/>
    <property type="match status" value="1"/>
</dbReference>
<dbReference type="AlphaFoldDB" id="A0A2T1HRC4"/>
<dbReference type="Proteomes" id="UP000239772">
    <property type="component" value="Unassembled WGS sequence"/>
</dbReference>
<keyword evidence="1" id="KW-0831">Ubiquinone biosynthesis</keyword>
<feature type="binding site" evidence="1">
    <location>
        <position position="197"/>
    </location>
    <ligand>
        <name>[4Fe-4S] cluster</name>
        <dbReference type="ChEBI" id="CHEBI:49883"/>
    </ligand>
</feature>
<accession>A0A2T1HRC4</accession>
<dbReference type="Pfam" id="PF01136">
    <property type="entry name" value="Peptidase_U32"/>
    <property type="match status" value="1"/>
</dbReference>
<evidence type="ECO:0000256" key="1">
    <source>
        <dbReference type="HAMAP-Rule" id="MF_02233"/>
    </source>
</evidence>
<dbReference type="InterPro" id="IPR001539">
    <property type="entry name" value="Peptidase_U32"/>
</dbReference>
<keyword evidence="3" id="KW-1185">Reference proteome</keyword>
<keyword evidence="1" id="KW-0004">4Fe-4S</keyword>
<comment type="pathway">
    <text evidence="1">Cofactor biosynthesis; ubiquinone biosynthesis.</text>
</comment>
<dbReference type="InterPro" id="IPR043693">
    <property type="entry name" value="UbiV"/>
</dbReference>
<keyword evidence="1" id="KW-0479">Metal-binding</keyword>
<dbReference type="RefSeq" id="WP_106337917.1">
    <property type="nucleotide sequence ID" value="NZ_PVZS01000016.1"/>
</dbReference>
<comment type="subunit">
    <text evidence="1">Forms a heterodimer with UbiU.</text>
</comment>
<dbReference type="GO" id="GO:0051539">
    <property type="term" value="F:4 iron, 4 sulfur cluster binding"/>
    <property type="evidence" value="ECO:0007669"/>
    <property type="project" value="UniProtKB-UniRule"/>
</dbReference>
<keyword evidence="1" id="KW-0408">Iron</keyword>